<feature type="domain" description="Aminoglycoside phosphotransferase" evidence="1">
    <location>
        <begin position="185"/>
        <end position="239"/>
    </location>
</feature>
<sequence>MLSKIHHYNNPGLLVQDCYNLYFEELKFSLSGKHDLVAINEIRPGGTLGVFSRAVIDGKNRFIKTHMKGNEYRNNLLKEINILKALYGDYLDIAQEDIIIGGGKQTFLIMDFLESFEEPLTLEEVQSIIEDYSHKLSSIGKHPTLDGVYSITELYDTAVNALLLLYDKGLIENKIYQECSRHLDYVNEIMKRSDELVLSHGDLSNKNIMRLGNKPIIIDWEDCIIGVKDYDLCYWLTFFDQRVYYNQSLLSVTNIDADRLKALMIFVTILKCFLSYQNNTFHSNALSFDRRLEEILLIKQ</sequence>
<gene>
    <name evidence="2" type="ORF">ACFQ3W_24300</name>
</gene>
<dbReference type="SUPFAM" id="SSF56112">
    <property type="entry name" value="Protein kinase-like (PK-like)"/>
    <property type="match status" value="1"/>
</dbReference>
<proteinExistence type="predicted"/>
<accession>A0ABW3S5D9</accession>
<dbReference type="Gene3D" id="3.90.1200.10">
    <property type="match status" value="1"/>
</dbReference>
<dbReference type="InterPro" id="IPR002575">
    <property type="entry name" value="Aminoglycoside_PTrfase"/>
</dbReference>
<reference evidence="3" key="1">
    <citation type="journal article" date="2019" name="Int. J. Syst. Evol. Microbiol.">
        <title>The Global Catalogue of Microorganisms (GCM) 10K type strain sequencing project: providing services to taxonomists for standard genome sequencing and annotation.</title>
        <authorList>
            <consortium name="The Broad Institute Genomics Platform"/>
            <consortium name="The Broad Institute Genome Sequencing Center for Infectious Disease"/>
            <person name="Wu L."/>
            <person name="Ma J."/>
        </authorList>
    </citation>
    <scope>NUCLEOTIDE SEQUENCE [LARGE SCALE GENOMIC DNA]</scope>
    <source>
        <strain evidence="3">CCUG 59189</strain>
    </source>
</reference>
<protein>
    <submittedName>
        <fullName evidence="2">Phosphotransferase</fullName>
    </submittedName>
</protein>
<name>A0ABW3S5D9_9BACL</name>
<comment type="caution">
    <text evidence="2">The sequence shown here is derived from an EMBL/GenBank/DDBJ whole genome shotgun (WGS) entry which is preliminary data.</text>
</comment>
<dbReference type="Pfam" id="PF01636">
    <property type="entry name" value="APH"/>
    <property type="match status" value="1"/>
</dbReference>
<evidence type="ECO:0000313" key="3">
    <source>
        <dbReference type="Proteomes" id="UP001597262"/>
    </source>
</evidence>
<evidence type="ECO:0000313" key="2">
    <source>
        <dbReference type="EMBL" id="MFD1179395.1"/>
    </source>
</evidence>
<dbReference type="InterPro" id="IPR011009">
    <property type="entry name" value="Kinase-like_dom_sf"/>
</dbReference>
<dbReference type="RefSeq" id="WP_379321819.1">
    <property type="nucleotide sequence ID" value="NZ_JBHTLM010000030.1"/>
</dbReference>
<dbReference type="EMBL" id="JBHTLM010000030">
    <property type="protein sequence ID" value="MFD1179395.1"/>
    <property type="molecule type" value="Genomic_DNA"/>
</dbReference>
<dbReference type="Proteomes" id="UP001597262">
    <property type="component" value="Unassembled WGS sequence"/>
</dbReference>
<evidence type="ECO:0000259" key="1">
    <source>
        <dbReference type="Pfam" id="PF01636"/>
    </source>
</evidence>
<organism evidence="2 3">
    <name type="scientific">Paenibacillus puldeungensis</name>
    <dbReference type="NCBI Taxonomy" id="696536"/>
    <lineage>
        <taxon>Bacteria</taxon>
        <taxon>Bacillati</taxon>
        <taxon>Bacillota</taxon>
        <taxon>Bacilli</taxon>
        <taxon>Bacillales</taxon>
        <taxon>Paenibacillaceae</taxon>
        <taxon>Paenibacillus</taxon>
    </lineage>
</organism>
<keyword evidence="3" id="KW-1185">Reference proteome</keyword>